<keyword evidence="2" id="KW-1185">Reference proteome</keyword>
<name>A0A7T7MAN2_9ACTO</name>
<reference evidence="1 2" key="1">
    <citation type="submission" date="2020-12" db="EMBL/GenBank/DDBJ databases">
        <authorList>
            <person name="Zhou J."/>
        </authorList>
    </citation>
    <scope>NUCLEOTIDE SEQUENCE [LARGE SCALE GENOMIC DNA]</scope>
    <source>
        <strain evidence="1 2">CCUG 61299</strain>
    </source>
</reference>
<evidence type="ECO:0000313" key="1">
    <source>
        <dbReference type="EMBL" id="QQM67427.1"/>
    </source>
</evidence>
<dbReference type="KEGG" id="awe:JG540_00470"/>
<gene>
    <name evidence="1" type="ORF">JG540_00470</name>
</gene>
<dbReference type="EMBL" id="CP066802">
    <property type="protein sequence ID" value="QQM67427.1"/>
    <property type="molecule type" value="Genomic_DNA"/>
</dbReference>
<organism evidence="1 2">
    <name type="scientific">Actinomyces weissii</name>
    <dbReference type="NCBI Taxonomy" id="675090"/>
    <lineage>
        <taxon>Bacteria</taxon>
        <taxon>Bacillati</taxon>
        <taxon>Actinomycetota</taxon>
        <taxon>Actinomycetes</taxon>
        <taxon>Actinomycetales</taxon>
        <taxon>Actinomycetaceae</taxon>
        <taxon>Actinomyces</taxon>
    </lineage>
</organism>
<dbReference type="AlphaFoldDB" id="A0A7T7MAN2"/>
<evidence type="ECO:0000313" key="2">
    <source>
        <dbReference type="Proteomes" id="UP000595895"/>
    </source>
</evidence>
<proteinExistence type="predicted"/>
<protein>
    <submittedName>
        <fullName evidence="1">Uncharacterized protein</fullName>
    </submittedName>
</protein>
<dbReference type="Proteomes" id="UP000595895">
    <property type="component" value="Chromosome"/>
</dbReference>
<accession>A0A7T7MAN2</accession>
<dbReference type="RefSeq" id="WP_200276014.1">
    <property type="nucleotide sequence ID" value="NZ_CP066802.1"/>
</dbReference>
<sequence>MRAPPAARTGRPGTAVAVSKGAAKVTALLPGPSVAVPKGAAKVTALLPGGRRRRG</sequence>